<dbReference type="RefSeq" id="XP_038806070.1">
    <property type="nucleotide sequence ID" value="XM_038957607.1"/>
</dbReference>
<dbReference type="Proteomes" id="UP000783213">
    <property type="component" value="Unassembled WGS sequence"/>
</dbReference>
<accession>A0ABQ7IA19</accession>
<evidence type="ECO:0000313" key="2">
    <source>
        <dbReference type="EMBL" id="KAF7917958.1"/>
    </source>
</evidence>
<proteinExistence type="predicted"/>
<organism evidence="2 3">
    <name type="scientific">Botrytis deweyae</name>
    <dbReference type="NCBI Taxonomy" id="2478750"/>
    <lineage>
        <taxon>Eukaryota</taxon>
        <taxon>Fungi</taxon>
        <taxon>Dikarya</taxon>
        <taxon>Ascomycota</taxon>
        <taxon>Pezizomycotina</taxon>
        <taxon>Leotiomycetes</taxon>
        <taxon>Helotiales</taxon>
        <taxon>Sclerotiniaceae</taxon>
        <taxon>Botrytis</taxon>
    </lineage>
</organism>
<name>A0ABQ7IA19_9HELO</name>
<sequence>MYLEASLFWMTDISLTLCQVCRAVHRSDQCWITSDPWTSPRQYHVEAGLLGSISLGFFPQPVNTADKQSINDDRQEGRVEETNIVRLPEDRDYDLVWKICDLTMANSAL</sequence>
<feature type="signal peptide" evidence="1">
    <location>
        <begin position="1"/>
        <end position="18"/>
    </location>
</feature>
<evidence type="ECO:0000313" key="3">
    <source>
        <dbReference type="Proteomes" id="UP000783213"/>
    </source>
</evidence>
<feature type="chain" id="PRO_5046339886" evidence="1">
    <location>
        <begin position="19"/>
        <end position="109"/>
    </location>
</feature>
<evidence type="ECO:0000256" key="1">
    <source>
        <dbReference type="SAM" id="SignalP"/>
    </source>
</evidence>
<reference evidence="2 3" key="1">
    <citation type="journal article" date="2020" name="Genome Biol. Evol.">
        <title>Comparative genomics of Sclerotiniaceae.</title>
        <authorList>
            <person name="Valero Jimenez C.A."/>
            <person name="Steentjes M."/>
            <person name="Scholten O.E."/>
            <person name="Van Kan J.A.L."/>
        </authorList>
    </citation>
    <scope>NUCLEOTIDE SEQUENCE [LARGE SCALE GENOMIC DNA]</scope>
    <source>
        <strain evidence="2 3">B1</strain>
    </source>
</reference>
<gene>
    <name evidence="2" type="ORF">EAE98_009986</name>
</gene>
<dbReference type="GeneID" id="62236757"/>
<keyword evidence="3" id="KW-1185">Reference proteome</keyword>
<comment type="caution">
    <text evidence="2">The sequence shown here is derived from an EMBL/GenBank/DDBJ whole genome shotgun (WGS) entry which is preliminary data.</text>
</comment>
<protein>
    <submittedName>
        <fullName evidence="2">Uncharacterized protein</fullName>
    </submittedName>
</protein>
<keyword evidence="1" id="KW-0732">Signal</keyword>
<dbReference type="EMBL" id="RCSX01000032">
    <property type="protein sequence ID" value="KAF7917958.1"/>
    <property type="molecule type" value="Genomic_DNA"/>
</dbReference>